<dbReference type="RefSeq" id="WP_161353356.1">
    <property type="nucleotide sequence ID" value="NZ_WTUX01000021.1"/>
</dbReference>
<evidence type="ECO:0000313" key="3">
    <source>
        <dbReference type="Proteomes" id="UP000467322"/>
    </source>
</evidence>
<keyword evidence="1" id="KW-0732">Signal</keyword>
<accession>A0A845MBW8</accession>
<comment type="caution">
    <text evidence="2">The sequence shown here is derived from an EMBL/GenBank/DDBJ whole genome shotgun (WGS) entry which is preliminary data.</text>
</comment>
<keyword evidence="3" id="KW-1185">Reference proteome</keyword>
<gene>
    <name evidence="2" type="ORF">GQE99_18480</name>
</gene>
<evidence type="ECO:0000256" key="1">
    <source>
        <dbReference type="SAM" id="SignalP"/>
    </source>
</evidence>
<dbReference type="EMBL" id="WTUX01000021">
    <property type="protein sequence ID" value="MZR15011.1"/>
    <property type="molecule type" value="Genomic_DNA"/>
</dbReference>
<dbReference type="Proteomes" id="UP000467322">
    <property type="component" value="Unassembled WGS sequence"/>
</dbReference>
<feature type="signal peptide" evidence="1">
    <location>
        <begin position="1"/>
        <end position="22"/>
    </location>
</feature>
<name>A0A845MBW8_9RHOB</name>
<sequence length="185" mass="19228">MLKRPLAIAAIGMLAAASVATAQDHGMDHGMHGDHVMGATPVATEPGQSAFAAIQEVVDILTSDPRTDWSSVDIEGLRQHLIDMDNVTMRATVTRRSTDDGTTFIATSDDPGVTASIQRMVAAHAATMNGVNGWALTAETVPDGAALTARGNPDKIAALGFIGIMATGDHHQVHHLALAKGALPH</sequence>
<organism evidence="2 3">
    <name type="scientific">Maritimibacter harenae</name>
    <dbReference type="NCBI Taxonomy" id="2606218"/>
    <lineage>
        <taxon>Bacteria</taxon>
        <taxon>Pseudomonadati</taxon>
        <taxon>Pseudomonadota</taxon>
        <taxon>Alphaproteobacteria</taxon>
        <taxon>Rhodobacterales</taxon>
        <taxon>Roseobacteraceae</taxon>
        <taxon>Maritimibacter</taxon>
    </lineage>
</organism>
<protein>
    <submittedName>
        <fullName evidence="2">Uncharacterized protein</fullName>
    </submittedName>
</protein>
<evidence type="ECO:0000313" key="2">
    <source>
        <dbReference type="EMBL" id="MZR15011.1"/>
    </source>
</evidence>
<dbReference type="AlphaFoldDB" id="A0A845MBW8"/>
<proteinExistence type="predicted"/>
<feature type="chain" id="PRO_5032336094" evidence="1">
    <location>
        <begin position="23"/>
        <end position="185"/>
    </location>
</feature>
<reference evidence="2 3" key="1">
    <citation type="submission" date="2019-12" db="EMBL/GenBank/DDBJ databases">
        <title>Maritimibacter sp. nov. sp. isolated from sea sand.</title>
        <authorList>
            <person name="Kim J."/>
            <person name="Jeong S.E."/>
            <person name="Jung H.S."/>
            <person name="Jeon C.O."/>
        </authorList>
    </citation>
    <scope>NUCLEOTIDE SEQUENCE [LARGE SCALE GENOMIC DNA]</scope>
    <source>
        <strain evidence="2 3">DP07</strain>
    </source>
</reference>